<dbReference type="Proteomes" id="UP000095284">
    <property type="component" value="Unplaced"/>
</dbReference>
<feature type="compositionally biased region" description="Basic and acidic residues" evidence="1">
    <location>
        <begin position="85"/>
        <end position="95"/>
    </location>
</feature>
<proteinExistence type="predicted"/>
<keyword evidence="2" id="KW-1133">Transmembrane helix</keyword>
<keyword evidence="2" id="KW-0812">Transmembrane</keyword>
<gene>
    <name evidence="4" type="ORF">BXYJ_LOCUS768</name>
</gene>
<dbReference type="Proteomes" id="UP000582659">
    <property type="component" value="Unassembled WGS sequence"/>
</dbReference>
<dbReference type="EMBL" id="CAJFCV020000001">
    <property type="protein sequence ID" value="CAG9081873.1"/>
    <property type="molecule type" value="Genomic_DNA"/>
</dbReference>
<feature type="region of interest" description="Disordered" evidence="1">
    <location>
        <begin position="132"/>
        <end position="161"/>
    </location>
</feature>
<reference evidence="5" key="2">
    <citation type="submission" date="2020-08" db="EMBL/GenBank/DDBJ databases">
        <authorList>
            <person name="Kikuchi T."/>
        </authorList>
    </citation>
    <scope>NUCLEOTIDE SEQUENCE</scope>
    <source>
        <strain evidence="4">Ka4C1</strain>
    </source>
</reference>
<name>A0A1I7RVM0_BURXY</name>
<dbReference type="Proteomes" id="UP000659654">
    <property type="component" value="Unassembled WGS sequence"/>
</dbReference>
<keyword evidence="3" id="KW-0732">Signal</keyword>
<evidence type="ECO:0000256" key="3">
    <source>
        <dbReference type="SAM" id="SignalP"/>
    </source>
</evidence>
<feature type="signal peptide" evidence="3">
    <location>
        <begin position="1"/>
        <end position="22"/>
    </location>
</feature>
<reference evidence="8" key="1">
    <citation type="submission" date="2016-11" db="UniProtKB">
        <authorList>
            <consortium name="WormBaseParasite"/>
        </authorList>
    </citation>
    <scope>IDENTIFICATION</scope>
</reference>
<organism evidence="6 8">
    <name type="scientific">Bursaphelenchus xylophilus</name>
    <name type="common">Pinewood nematode worm</name>
    <name type="synonym">Aphelenchoides xylophilus</name>
    <dbReference type="NCBI Taxonomy" id="6326"/>
    <lineage>
        <taxon>Eukaryota</taxon>
        <taxon>Metazoa</taxon>
        <taxon>Ecdysozoa</taxon>
        <taxon>Nematoda</taxon>
        <taxon>Chromadorea</taxon>
        <taxon>Rhabditida</taxon>
        <taxon>Tylenchina</taxon>
        <taxon>Tylenchomorpha</taxon>
        <taxon>Aphelenchoidea</taxon>
        <taxon>Aphelenchoididae</taxon>
        <taxon>Bursaphelenchus</taxon>
    </lineage>
</organism>
<evidence type="ECO:0000313" key="8">
    <source>
        <dbReference type="WBParaSite" id="BXY_0478200.1"/>
    </source>
</evidence>
<accession>A0A1I7RVM0</accession>
<evidence type="ECO:0000313" key="6">
    <source>
        <dbReference type="Proteomes" id="UP000095284"/>
    </source>
</evidence>
<dbReference type="EMBL" id="CAJFDI010000001">
    <property type="protein sequence ID" value="CAD5208532.1"/>
    <property type="molecule type" value="Genomic_DNA"/>
</dbReference>
<feature type="chain" id="PRO_5035359491" evidence="3">
    <location>
        <begin position="23"/>
        <end position="161"/>
    </location>
</feature>
<keyword evidence="7" id="KW-1185">Reference proteome</keyword>
<feature type="region of interest" description="Disordered" evidence="1">
    <location>
        <begin position="85"/>
        <end position="111"/>
    </location>
</feature>
<dbReference type="AlphaFoldDB" id="A0A1I7RVM0"/>
<protein>
    <submittedName>
        <fullName evidence="4">(pine wood nematode) hypothetical protein</fullName>
    </submittedName>
</protein>
<evidence type="ECO:0000313" key="7">
    <source>
        <dbReference type="Proteomes" id="UP000659654"/>
    </source>
</evidence>
<evidence type="ECO:0000256" key="2">
    <source>
        <dbReference type="SAM" id="Phobius"/>
    </source>
</evidence>
<evidence type="ECO:0000313" key="5">
    <source>
        <dbReference type="EMBL" id="CAG9081873.1"/>
    </source>
</evidence>
<feature type="transmembrane region" description="Helical" evidence="2">
    <location>
        <begin position="46"/>
        <end position="72"/>
    </location>
</feature>
<evidence type="ECO:0000313" key="4">
    <source>
        <dbReference type="EMBL" id="CAD5208532.1"/>
    </source>
</evidence>
<sequence>MCAMKRLVGGFFVFLLVIPSFCDDNGPSKEAPLRQIKLPFALKENQLYVAIGPMFVVLAIQLGFLIFCIVAMKAQMPKIPSEKELEVLREKDHEAAKKRKPKKKETGGPPKVEFVFEDEGVLVEDVATMVPEENENVEGGADGQANQEAANPPLAGAPVAF</sequence>
<dbReference type="WBParaSite" id="BXY_0478200.1">
    <property type="protein sequence ID" value="BXY_0478200.1"/>
    <property type="gene ID" value="BXY_0478200"/>
</dbReference>
<evidence type="ECO:0000256" key="1">
    <source>
        <dbReference type="SAM" id="MobiDB-lite"/>
    </source>
</evidence>
<keyword evidence="2" id="KW-0472">Membrane</keyword>